<evidence type="ECO:0000256" key="7">
    <source>
        <dbReference type="ARBA" id="ARBA00023237"/>
    </source>
</evidence>
<keyword evidence="3 8" id="KW-1134">Transmembrane beta strand</keyword>
<keyword evidence="7 8" id="KW-0998">Cell outer membrane</keyword>
<dbReference type="InterPro" id="IPR012910">
    <property type="entry name" value="Plug_dom"/>
</dbReference>
<dbReference type="Gene3D" id="2.170.130.10">
    <property type="entry name" value="TonB-dependent receptor, plug domain"/>
    <property type="match status" value="1"/>
</dbReference>
<dbReference type="SUPFAM" id="SSF49464">
    <property type="entry name" value="Carboxypeptidase regulatory domain-like"/>
    <property type="match status" value="1"/>
</dbReference>
<sequence length="1009" mass="113163">MVSSEDGLPMTGVAIMDKQSSNGVMTDMDGKFSIQVSPRTKSLNVSYLGYKAVDVQIKGTTMKITMEPDLVALDEVMVVAYGTGKKSSFTGSATVVKSDALEKIKASNVTQALQGQSAGVQVLNTSGEPGSDATIMIRGIGSMNASSSPLYVVDGTAYDGYLNAINPADIESMTVLKDASATALYGSRAANGVVMITTKKGASEKGQLNFRSSWGWSSLAVDLPRTLTPDEFAVLTWQALSNGYMDNGYSQSDAANYASSYLVGQWGCNPYNVDMPVGLDGKMNPDAQLLYSGDWRDALMKSRLRQEYNIDFSGKSKKADYYLSAGYLNDKGVFTVSEFERFTVRANVNYEVNKWLKVGLNANLAHGLKEGSSNDQVVWMLRSMPSVYPIYEWDAQAGDYARDSDGNLIYDYGDYRTSWSGSNFVADNVYNKYPYTTDNASARTYFEINFLPGLKWRTNFNFDYYLYGYDGYTNSEYGFAAGYGGEAYKQNDKNFSWTANHLLTYDKTIGDHSFNILLGQEAYYRQFKSLQAAKRGLPFFGITEIGAASEMSSMNSYTDNYRLLSWFSRAEYDYNDRYYLSASFRTDGSSRFSPESRWGKFWSVGASWRVSNEAFMESTKGWLDNLKLKASYGAVGNDNLMSGNTSIYYAYQGLYATGMNNYNDAGVMISRLANPTLKWETNLQTNVGVDFALFNRINGSFEWFNRKSKDLLFYTPKAPSTGFGSIERNIGDVKNTGVEFNLDIAAINSKDFKWNLNLNGSHYKNRITKLPQDEINSGYFKWREGESRYNFWGAEYAGVNPETGNDQYWYNVYETDENGNKVVKERIKTEDYNAVNSEDQKKYLGDAIPKFFGGITNNFSWKGIDFSFMIYYSLGGKLYDSDYASAMSYRTGYSMHPDMLEAWTPENTDAKFPRISTVYGSYMGSYTSKFLFNNSFARLRNVTLGYTLPREWTKKLQINSLRLYVQGDNLATWGNAARRGTDPEQSIDGITANRFPTTKSISFGLQLNL</sequence>
<keyword evidence="2 8" id="KW-0813">Transport</keyword>
<dbReference type="InterPro" id="IPR039426">
    <property type="entry name" value="TonB-dep_rcpt-like"/>
</dbReference>
<protein>
    <submittedName>
        <fullName evidence="10">TonB-dependent receptor</fullName>
    </submittedName>
</protein>
<dbReference type="NCBIfam" id="TIGR04056">
    <property type="entry name" value="OMP_RagA_SusC"/>
    <property type="match status" value="1"/>
</dbReference>
<evidence type="ECO:0000256" key="5">
    <source>
        <dbReference type="ARBA" id="ARBA00022729"/>
    </source>
</evidence>
<evidence type="ECO:0000259" key="9">
    <source>
        <dbReference type="Pfam" id="PF07715"/>
    </source>
</evidence>
<keyword evidence="10" id="KW-0675">Receptor</keyword>
<dbReference type="InterPro" id="IPR023997">
    <property type="entry name" value="TonB-dep_OMP_SusC/RagA_CS"/>
</dbReference>
<dbReference type="InterPro" id="IPR036942">
    <property type="entry name" value="Beta-barrel_TonB_sf"/>
</dbReference>
<dbReference type="Pfam" id="PF13715">
    <property type="entry name" value="CarbopepD_reg_2"/>
    <property type="match status" value="1"/>
</dbReference>
<evidence type="ECO:0000256" key="3">
    <source>
        <dbReference type="ARBA" id="ARBA00022452"/>
    </source>
</evidence>
<dbReference type="SUPFAM" id="SSF56935">
    <property type="entry name" value="Porins"/>
    <property type="match status" value="1"/>
</dbReference>
<evidence type="ECO:0000256" key="8">
    <source>
        <dbReference type="PROSITE-ProRule" id="PRU01360"/>
    </source>
</evidence>
<keyword evidence="5" id="KW-0732">Signal</keyword>
<dbReference type="Proteomes" id="UP001320603">
    <property type="component" value="Chromosome"/>
</dbReference>
<comment type="subcellular location">
    <subcellularLocation>
        <location evidence="1 8">Cell outer membrane</location>
        <topology evidence="1 8">Multi-pass membrane protein</topology>
    </subcellularLocation>
</comment>
<evidence type="ECO:0000256" key="4">
    <source>
        <dbReference type="ARBA" id="ARBA00022692"/>
    </source>
</evidence>
<reference evidence="10 11" key="1">
    <citation type="submission" date="2024-02" db="EMBL/GenBank/DDBJ databases">
        <title>Whole genome sequencing of Parabacteroides sp. AD58.</title>
        <authorList>
            <person name="Chaplin A.V."/>
            <person name="Pikina A.P."/>
            <person name="Sokolova S.R."/>
            <person name="Korostin D.O."/>
            <person name="Efimov B.A."/>
        </authorList>
    </citation>
    <scope>NUCLEOTIDE SEQUENCE [LARGE SCALE GENOMIC DNA]</scope>
    <source>
        <strain evidence="10 11">AD58</strain>
    </source>
</reference>
<keyword evidence="11" id="KW-1185">Reference proteome</keyword>
<gene>
    <name evidence="10" type="ORF">NEE14_007710</name>
</gene>
<evidence type="ECO:0000256" key="6">
    <source>
        <dbReference type="ARBA" id="ARBA00023136"/>
    </source>
</evidence>
<dbReference type="PANTHER" id="PTHR30069:SF29">
    <property type="entry name" value="HEMOGLOBIN AND HEMOGLOBIN-HAPTOGLOBIN-BINDING PROTEIN 1-RELATED"/>
    <property type="match status" value="1"/>
</dbReference>
<evidence type="ECO:0000256" key="1">
    <source>
        <dbReference type="ARBA" id="ARBA00004571"/>
    </source>
</evidence>
<comment type="similarity">
    <text evidence="8">Belongs to the TonB-dependent receptor family.</text>
</comment>
<name>A0ABZ2IP72_9BACT</name>
<evidence type="ECO:0000313" key="11">
    <source>
        <dbReference type="Proteomes" id="UP001320603"/>
    </source>
</evidence>
<keyword evidence="4 8" id="KW-0812">Transmembrane</keyword>
<dbReference type="NCBIfam" id="TIGR04057">
    <property type="entry name" value="SusC_RagA_signa"/>
    <property type="match status" value="1"/>
</dbReference>
<dbReference type="PROSITE" id="PS52016">
    <property type="entry name" value="TONB_DEPENDENT_REC_3"/>
    <property type="match status" value="1"/>
</dbReference>
<proteinExistence type="inferred from homology"/>
<dbReference type="Pfam" id="PF07715">
    <property type="entry name" value="Plug"/>
    <property type="match status" value="1"/>
</dbReference>
<accession>A0ABZ2IP72</accession>
<dbReference type="InterPro" id="IPR008969">
    <property type="entry name" value="CarboxyPept-like_regulatory"/>
</dbReference>
<dbReference type="Gene3D" id="2.40.170.20">
    <property type="entry name" value="TonB-dependent receptor, beta-barrel domain"/>
    <property type="match status" value="1"/>
</dbReference>
<feature type="domain" description="TonB-dependent receptor plug" evidence="9">
    <location>
        <begin position="86"/>
        <end position="193"/>
    </location>
</feature>
<evidence type="ECO:0000256" key="2">
    <source>
        <dbReference type="ARBA" id="ARBA00022448"/>
    </source>
</evidence>
<dbReference type="InterPro" id="IPR023996">
    <property type="entry name" value="TonB-dep_OMP_SusC/RagA"/>
</dbReference>
<keyword evidence="6 8" id="KW-0472">Membrane</keyword>
<dbReference type="PANTHER" id="PTHR30069">
    <property type="entry name" value="TONB-DEPENDENT OUTER MEMBRANE RECEPTOR"/>
    <property type="match status" value="1"/>
</dbReference>
<dbReference type="EMBL" id="CP146284">
    <property type="protein sequence ID" value="WWV67822.1"/>
    <property type="molecule type" value="Genomic_DNA"/>
</dbReference>
<organism evidence="10 11">
    <name type="scientific">Parabacteroides absconsus</name>
    <dbReference type="NCBI Taxonomy" id="2951805"/>
    <lineage>
        <taxon>Bacteria</taxon>
        <taxon>Pseudomonadati</taxon>
        <taxon>Bacteroidota</taxon>
        <taxon>Bacteroidia</taxon>
        <taxon>Bacteroidales</taxon>
        <taxon>Tannerellaceae</taxon>
        <taxon>Parabacteroides</taxon>
    </lineage>
</organism>
<evidence type="ECO:0000313" key="10">
    <source>
        <dbReference type="EMBL" id="WWV67822.1"/>
    </source>
</evidence>
<dbReference type="InterPro" id="IPR037066">
    <property type="entry name" value="Plug_dom_sf"/>
</dbReference>